<proteinExistence type="predicted"/>
<comment type="caution">
    <text evidence="1">The sequence shown here is derived from an EMBL/GenBank/DDBJ whole genome shotgun (WGS) entry which is preliminary data.</text>
</comment>
<gene>
    <name evidence="1" type="ORF">SD71_07830</name>
</gene>
<organism evidence="1 2">
    <name type="scientific">Cohnella kolymensis</name>
    <dbReference type="NCBI Taxonomy" id="1590652"/>
    <lineage>
        <taxon>Bacteria</taxon>
        <taxon>Bacillati</taxon>
        <taxon>Bacillota</taxon>
        <taxon>Bacilli</taxon>
        <taxon>Bacillales</taxon>
        <taxon>Paenibacillaceae</taxon>
        <taxon>Cohnella</taxon>
    </lineage>
</organism>
<dbReference type="RefSeq" id="WP_041061871.1">
    <property type="nucleotide sequence ID" value="NZ_JXAL01000009.1"/>
</dbReference>
<dbReference type="EMBL" id="JXAL01000009">
    <property type="protein sequence ID" value="KIL36381.1"/>
    <property type="molecule type" value="Genomic_DNA"/>
</dbReference>
<dbReference type="Proteomes" id="UP000054526">
    <property type="component" value="Unassembled WGS sequence"/>
</dbReference>
<accession>A0ABR5A5V4</accession>
<dbReference type="InterPro" id="IPR058600">
    <property type="entry name" value="YhjD-like"/>
</dbReference>
<protein>
    <submittedName>
        <fullName evidence="1">Uncharacterized protein</fullName>
    </submittedName>
</protein>
<dbReference type="Pfam" id="PF26325">
    <property type="entry name" value="YhjD"/>
    <property type="match status" value="1"/>
</dbReference>
<keyword evidence="2" id="KW-1185">Reference proteome</keyword>
<evidence type="ECO:0000313" key="1">
    <source>
        <dbReference type="EMBL" id="KIL36381.1"/>
    </source>
</evidence>
<name>A0ABR5A5V4_9BACL</name>
<sequence length="124" mass="14311">MSTPRNIDKEEMAWVKDFLILPVMLDYLEKDIATIEKSGLNTDIVLIQELKGVQSEALNEHILIKRKLKERGIKVYAQRHTARGLDAEYLCRGYKHTLLLLWGKVRTEVLERTSRYAGVKLTGN</sequence>
<reference evidence="1 2" key="1">
    <citation type="submission" date="2014-12" db="EMBL/GenBank/DDBJ databases">
        <title>Draft genome sequence of Cohnella kolymensis strain B-2846.</title>
        <authorList>
            <person name="Karlyshev A.V."/>
            <person name="Kudryashova E.B."/>
        </authorList>
    </citation>
    <scope>NUCLEOTIDE SEQUENCE [LARGE SCALE GENOMIC DNA]</scope>
    <source>
        <strain evidence="1 2">VKM B-2846</strain>
    </source>
</reference>
<evidence type="ECO:0000313" key="2">
    <source>
        <dbReference type="Proteomes" id="UP000054526"/>
    </source>
</evidence>